<name>A0ACC7LIC5_9FLAO</name>
<protein>
    <submittedName>
        <fullName evidence="1">PQQ-dependent sugar dehydrogenase</fullName>
    </submittedName>
</protein>
<reference evidence="1" key="1">
    <citation type="submission" date="2024-09" db="EMBL/GenBank/DDBJ databases">
        <authorList>
            <person name="Liu J."/>
        </authorList>
    </citation>
    <scope>NUCLEOTIDE SEQUENCE</scope>
    <source>
        <strain evidence="1">NBU2967</strain>
    </source>
</reference>
<comment type="caution">
    <text evidence="1">The sequence shown here is derived from an EMBL/GenBank/DDBJ whole genome shotgun (WGS) entry which is preliminary data.</text>
</comment>
<sequence length="478" mass="54285">MRSRIFLIGFIGFFLINCKNQEKNAQTDLPAKNEIDNKKNTASNAEEVNGGLYFPDGFEAIVVADSIGAARHLAIRDNGDIYVKLRTETGRNGNMALRDTTGDGRADIFERWGDYPNDGNFGTEMRIHNGYLYFSSEQVVYRQELTPGQLVPKGIPEIIVTDQFPKRWHNAKCLAFDNKGNMYVTFSAPTNACEDQNSQPGNVKGMHPCPLRSELGSIWKFDENKLGQFQADGEMFATGIRSVVGISWNDEDNSLYAVQHGRDYLHNHAPHFYSKWEQAVLPAEEFMKIEKGDDFGWPYTYYDHFKKKKMLAPEYGGDGKKEAKEYKDPLMGLPAHWAPNDLLFYKGDQFPERYKKGAFIAFHGSTNRAPYPQAGYIVAFVPFNDGKPTGEWEVFADGFTGKDTLNIMQDAKYRPMGLAEGPDGSLYISESKQGKIWRVRYTEDKAKFDESRLASMEKRKTRPHLKTPDEIADDLSLR</sequence>
<evidence type="ECO:0000313" key="1">
    <source>
        <dbReference type="EMBL" id="MFH6603456.1"/>
    </source>
</evidence>
<accession>A0ACC7LIC5</accession>
<dbReference type="EMBL" id="JBHFPV010000001">
    <property type="protein sequence ID" value="MFH6603456.1"/>
    <property type="molecule type" value="Genomic_DNA"/>
</dbReference>
<gene>
    <name evidence="1" type="ORF">ACEZ3G_08205</name>
</gene>
<proteinExistence type="predicted"/>
<dbReference type="Proteomes" id="UP001595191">
    <property type="component" value="Unassembled WGS sequence"/>
</dbReference>
<evidence type="ECO:0000313" key="2">
    <source>
        <dbReference type="Proteomes" id="UP001595191"/>
    </source>
</evidence>
<keyword evidence="2" id="KW-1185">Reference proteome</keyword>
<organism evidence="1 2">
    <name type="scientific">Meishania litoralis</name>
    <dbReference type="NCBI Taxonomy" id="3434685"/>
    <lineage>
        <taxon>Bacteria</taxon>
        <taxon>Pseudomonadati</taxon>
        <taxon>Bacteroidota</taxon>
        <taxon>Flavobacteriia</taxon>
        <taxon>Flavobacteriales</taxon>
        <taxon>Flavobacteriaceae</taxon>
        <taxon>Meishania</taxon>
    </lineage>
</organism>